<name>A0A841SMH5_9BACL</name>
<evidence type="ECO:0000256" key="2">
    <source>
        <dbReference type="ARBA" id="ARBA00022801"/>
    </source>
</evidence>
<feature type="region of interest" description="Disordered" evidence="4">
    <location>
        <begin position="31"/>
        <end position="68"/>
    </location>
</feature>
<evidence type="ECO:0000256" key="1">
    <source>
        <dbReference type="ARBA" id="ARBA00022741"/>
    </source>
</evidence>
<dbReference type="EMBL" id="JACJVQ010000005">
    <property type="protein sequence ID" value="MBB6633673.1"/>
    <property type="molecule type" value="Genomic_DNA"/>
</dbReference>
<keyword evidence="6" id="KW-0808">Transferase</keyword>
<comment type="caution">
    <text evidence="6">The sequence shown here is derived from an EMBL/GenBank/DDBJ whole genome shotgun (WGS) entry which is preliminary data.</text>
</comment>
<dbReference type="InterPro" id="IPR003778">
    <property type="entry name" value="CT_A_B"/>
</dbReference>
<feature type="domain" description="Carboxyltransferase" evidence="5">
    <location>
        <begin position="84"/>
        <end position="391"/>
    </location>
</feature>
<organism evidence="6 7">
    <name type="scientific">Cohnella thailandensis</name>
    <dbReference type="NCBI Taxonomy" id="557557"/>
    <lineage>
        <taxon>Bacteria</taxon>
        <taxon>Bacillati</taxon>
        <taxon>Bacillota</taxon>
        <taxon>Bacilli</taxon>
        <taxon>Bacillales</taxon>
        <taxon>Paenibacillaceae</taxon>
        <taxon>Cohnella</taxon>
    </lineage>
</organism>
<keyword evidence="7" id="KW-1185">Reference proteome</keyword>
<proteinExistence type="predicted"/>
<evidence type="ECO:0000256" key="3">
    <source>
        <dbReference type="ARBA" id="ARBA00022840"/>
    </source>
</evidence>
<gene>
    <name evidence="6" type="ORF">H7B67_06095</name>
</gene>
<keyword evidence="3" id="KW-0067">ATP-binding</keyword>
<dbReference type="NCBIfam" id="TIGR00724">
    <property type="entry name" value="urea_amlyse_rel"/>
    <property type="match status" value="1"/>
</dbReference>
<sequence>MRLFRPESDEPFPIRPGDAVRFVPVESESEVAWLDSNRNSDSDSKHGDRKARQREPEGEPSLAVLRPGLQTTVQDLGRSEGWQAFGVSAGGAMDADSLRVANRLVGNEDGAAGLELTLSGGEYQVLQDTLIALTGADLGATVESEGRVGSESEAESLPLNRPVLLRQGSIVRFRGAASGCRAYLAAAGGIAVEPMLGSRSTDLRAGIGGVEGRALRTGDLLRLGKPSKAAEVLIGKLRKDASPEAAWHSVNEQASPGHSSPKPTVLRVLEGSGWHRFSEEARRAFFESEYKVGTESDRMGLRLSGAELTVSRKEEILSHGVCAGAIQVPASGQPILLAQGCQPTGGYPIIAHVAAADLGIVAQLRPGDVVSFEAVGLGEALSVYREKEERLSRLAAGIKLKWFS</sequence>
<evidence type="ECO:0000259" key="5">
    <source>
        <dbReference type="SMART" id="SM00797"/>
    </source>
</evidence>
<dbReference type="InterPro" id="IPR029000">
    <property type="entry name" value="Cyclophilin-like_dom_sf"/>
</dbReference>
<dbReference type="AlphaFoldDB" id="A0A841SMH5"/>
<dbReference type="PANTHER" id="PTHR43309">
    <property type="entry name" value="5-OXOPROLINASE SUBUNIT C"/>
    <property type="match status" value="1"/>
</dbReference>
<dbReference type="PANTHER" id="PTHR43309:SF5">
    <property type="entry name" value="5-OXOPROLINASE SUBUNIT C"/>
    <property type="match status" value="1"/>
</dbReference>
<protein>
    <submittedName>
        <fullName evidence="6">Carboxyltransferase domain-containing protein</fullName>
    </submittedName>
</protein>
<dbReference type="InterPro" id="IPR052708">
    <property type="entry name" value="PxpC"/>
</dbReference>
<keyword evidence="2" id="KW-0378">Hydrolase</keyword>
<evidence type="ECO:0000313" key="6">
    <source>
        <dbReference type="EMBL" id="MBB6633673.1"/>
    </source>
</evidence>
<dbReference type="SUPFAM" id="SSF50891">
    <property type="entry name" value="Cyclophilin-like"/>
    <property type="match status" value="1"/>
</dbReference>
<keyword evidence="1" id="KW-0547">Nucleotide-binding</keyword>
<dbReference type="GO" id="GO:0016787">
    <property type="term" value="F:hydrolase activity"/>
    <property type="evidence" value="ECO:0007669"/>
    <property type="project" value="UniProtKB-KW"/>
</dbReference>
<reference evidence="6 7" key="1">
    <citation type="submission" date="2020-08" db="EMBL/GenBank/DDBJ databases">
        <title>Cohnella phylogeny.</title>
        <authorList>
            <person name="Dunlap C."/>
        </authorList>
    </citation>
    <scope>NUCLEOTIDE SEQUENCE [LARGE SCALE GENOMIC DNA]</scope>
    <source>
        <strain evidence="6 7">DSM 25241</strain>
    </source>
</reference>
<dbReference type="Pfam" id="PF02626">
    <property type="entry name" value="CT_A_B"/>
    <property type="match status" value="1"/>
</dbReference>
<dbReference type="SMART" id="SM00797">
    <property type="entry name" value="AHS2"/>
    <property type="match status" value="1"/>
</dbReference>
<accession>A0A841SMH5</accession>
<dbReference type="Proteomes" id="UP000535838">
    <property type="component" value="Unassembled WGS sequence"/>
</dbReference>
<dbReference type="GO" id="GO:0005524">
    <property type="term" value="F:ATP binding"/>
    <property type="evidence" value="ECO:0007669"/>
    <property type="project" value="UniProtKB-KW"/>
</dbReference>
<evidence type="ECO:0000313" key="7">
    <source>
        <dbReference type="Proteomes" id="UP000535838"/>
    </source>
</evidence>
<dbReference type="Gene3D" id="2.40.100.10">
    <property type="entry name" value="Cyclophilin-like"/>
    <property type="match status" value="1"/>
</dbReference>
<evidence type="ECO:0000256" key="4">
    <source>
        <dbReference type="SAM" id="MobiDB-lite"/>
    </source>
</evidence>
<dbReference type="GO" id="GO:0016740">
    <property type="term" value="F:transferase activity"/>
    <property type="evidence" value="ECO:0007669"/>
    <property type="project" value="UniProtKB-KW"/>
</dbReference>